<dbReference type="InterPro" id="IPR011050">
    <property type="entry name" value="Pectin_lyase_fold/virulence"/>
</dbReference>
<sequence>MKRNILFLFTIAFLFIACSNDDSNPTTEETTEEGVDETPEEETPEEETPDVDCGAAVTDFDAKPSDFEISTTVGEKFIRNNTDQVQAALDTCGEGGVVWLEDKVWIIDRPLVPKFNNTKIVGGTLKRGDAVKSALTQAVQVGDSVLNVENSDAFYPGLILSVAGGDQYEDALFPLVFVATAEDGRITLGSGSAMDFEPGDVVFNTTPLIAILNNTVNGTIISNVTFDGNEENNNETNDWRINTGLALSGKDQIVECSSFINSPGESMIGHNVTVRNTTGENLFGSFFHASALESGTILIENCSTNDTNKAPFGTNGHNEGTITLSNNSGNLTIKDSNFTLGGQSAWGVIAEDDCNIIATNTTFADHPRKYFLDTVPDAPCFDDSDVTYTNVPN</sequence>
<keyword evidence="4" id="KW-1185">Reference proteome</keyword>
<evidence type="ECO:0000256" key="2">
    <source>
        <dbReference type="SAM" id="SignalP"/>
    </source>
</evidence>
<feature type="chain" id="PRO_5022663313" description="Right-handed parallel beta-helix repeat-containing protein" evidence="2">
    <location>
        <begin position="20"/>
        <end position="393"/>
    </location>
</feature>
<organism evidence="3 4">
    <name type="scientific">Aggregatimonas sangjinii</name>
    <dbReference type="NCBI Taxonomy" id="2583587"/>
    <lineage>
        <taxon>Bacteria</taxon>
        <taxon>Pseudomonadati</taxon>
        <taxon>Bacteroidota</taxon>
        <taxon>Flavobacteriia</taxon>
        <taxon>Flavobacteriales</taxon>
        <taxon>Flavobacteriaceae</taxon>
        <taxon>Aggregatimonas</taxon>
    </lineage>
</organism>
<dbReference type="KEGG" id="asag:FGM00_05990"/>
<evidence type="ECO:0000256" key="1">
    <source>
        <dbReference type="SAM" id="MobiDB-lite"/>
    </source>
</evidence>
<dbReference type="RefSeq" id="WP_138852023.1">
    <property type="nucleotide sequence ID" value="NZ_CP040710.1"/>
</dbReference>
<evidence type="ECO:0000313" key="4">
    <source>
        <dbReference type="Proteomes" id="UP000310017"/>
    </source>
</evidence>
<proteinExistence type="predicted"/>
<feature type="signal peptide" evidence="2">
    <location>
        <begin position="1"/>
        <end position="19"/>
    </location>
</feature>
<dbReference type="EMBL" id="CP040710">
    <property type="protein sequence ID" value="QCW99670.1"/>
    <property type="molecule type" value="Genomic_DNA"/>
</dbReference>
<feature type="region of interest" description="Disordered" evidence="1">
    <location>
        <begin position="22"/>
        <end position="52"/>
    </location>
</feature>
<dbReference type="Proteomes" id="UP000310017">
    <property type="component" value="Chromosome"/>
</dbReference>
<dbReference type="PROSITE" id="PS51257">
    <property type="entry name" value="PROKAR_LIPOPROTEIN"/>
    <property type="match status" value="1"/>
</dbReference>
<evidence type="ECO:0000313" key="3">
    <source>
        <dbReference type="EMBL" id="QCW99670.1"/>
    </source>
</evidence>
<dbReference type="AlphaFoldDB" id="A0A5B7SRP1"/>
<keyword evidence="2" id="KW-0732">Signal</keyword>
<evidence type="ECO:0008006" key="5">
    <source>
        <dbReference type="Google" id="ProtNLM"/>
    </source>
</evidence>
<reference evidence="3 4" key="1">
    <citation type="submission" date="2019-05" db="EMBL/GenBank/DDBJ databases">
        <title>Genome sequencing of F202Z8.</title>
        <authorList>
            <person name="Kwon Y.M."/>
        </authorList>
    </citation>
    <scope>NUCLEOTIDE SEQUENCE [LARGE SCALE GENOMIC DNA]</scope>
    <source>
        <strain evidence="3 4">F202Z8</strain>
    </source>
</reference>
<dbReference type="SUPFAM" id="SSF51126">
    <property type="entry name" value="Pectin lyase-like"/>
    <property type="match status" value="1"/>
</dbReference>
<protein>
    <recommendedName>
        <fullName evidence="5">Right-handed parallel beta-helix repeat-containing protein</fullName>
    </recommendedName>
</protein>
<feature type="compositionally biased region" description="Acidic residues" evidence="1">
    <location>
        <begin position="29"/>
        <end position="50"/>
    </location>
</feature>
<name>A0A5B7SRP1_9FLAO</name>
<gene>
    <name evidence="3" type="ORF">FGM00_05990</name>
</gene>
<accession>A0A5B7SRP1</accession>